<protein>
    <submittedName>
        <fullName evidence="3">BON domain-containing protein</fullName>
    </submittedName>
</protein>
<dbReference type="Pfam" id="PF04972">
    <property type="entry name" value="BON"/>
    <property type="match status" value="1"/>
</dbReference>
<organism evidence="3 4">
    <name type="scientific">Piscinibacter terrae</name>
    <dbReference type="NCBI Taxonomy" id="2496871"/>
    <lineage>
        <taxon>Bacteria</taxon>
        <taxon>Pseudomonadati</taxon>
        <taxon>Pseudomonadota</taxon>
        <taxon>Betaproteobacteria</taxon>
        <taxon>Burkholderiales</taxon>
        <taxon>Sphaerotilaceae</taxon>
        <taxon>Piscinibacter</taxon>
    </lineage>
</organism>
<evidence type="ECO:0000259" key="2">
    <source>
        <dbReference type="PROSITE" id="PS50914"/>
    </source>
</evidence>
<reference evidence="3 4" key="2">
    <citation type="submission" date="2018-12" db="EMBL/GenBank/DDBJ databases">
        <title>Rhizobacter gummiphilus sp. nov., a rubber-degrading bacterium isolated from the soil of a botanical garden in Japan.</title>
        <authorList>
            <person name="Shunsuke S.S."/>
        </authorList>
    </citation>
    <scope>NUCLEOTIDE SEQUENCE [LARGE SCALE GENOMIC DNA]</scope>
    <source>
        <strain evidence="3 4">S-16</strain>
    </source>
</reference>
<dbReference type="InterPro" id="IPR014004">
    <property type="entry name" value="Transpt-assoc_nodulatn_dom_bac"/>
</dbReference>
<dbReference type="EMBL" id="QUSW01000002">
    <property type="protein sequence ID" value="RQP24776.1"/>
    <property type="molecule type" value="Genomic_DNA"/>
</dbReference>
<dbReference type="SMART" id="SM00749">
    <property type="entry name" value="BON"/>
    <property type="match status" value="1"/>
</dbReference>
<dbReference type="Gene3D" id="3.30.1340.30">
    <property type="match status" value="1"/>
</dbReference>
<evidence type="ECO:0000313" key="3">
    <source>
        <dbReference type="EMBL" id="RQP24776.1"/>
    </source>
</evidence>
<dbReference type="AlphaFoldDB" id="A0A3N7HU04"/>
<name>A0A3N7HU04_9BURK</name>
<feature type="region of interest" description="Disordered" evidence="1">
    <location>
        <begin position="45"/>
        <end position="67"/>
    </location>
</feature>
<dbReference type="InterPro" id="IPR007055">
    <property type="entry name" value="BON_dom"/>
</dbReference>
<dbReference type="PROSITE" id="PS50914">
    <property type="entry name" value="BON"/>
    <property type="match status" value="1"/>
</dbReference>
<reference evidence="3 4" key="1">
    <citation type="submission" date="2018-08" db="EMBL/GenBank/DDBJ databases">
        <authorList>
            <person name="Khan S.A."/>
            <person name="Jeon C.O."/>
            <person name="Chun B.H."/>
            <person name="Jeong S.E."/>
        </authorList>
    </citation>
    <scope>NUCLEOTIDE SEQUENCE [LARGE SCALE GENOMIC DNA]</scope>
    <source>
        <strain evidence="3 4">S-16</strain>
    </source>
</reference>
<proteinExistence type="predicted"/>
<feature type="domain" description="BON" evidence="2">
    <location>
        <begin position="71"/>
        <end position="139"/>
    </location>
</feature>
<keyword evidence="4" id="KW-1185">Reference proteome</keyword>
<sequence length="140" mass="14385">MSAFAMALGLAACNKADDGRTVGQKVGQTIDQGVAQVDKAAKEVKDTAKQGAGEAAQKTKDASEQVSASVNDMAITAAVKAGIAKDKELSALRVNVDTKEGHVSLYGSAPNEGARERATQIAQAEKGVTGVDNKLAIETR</sequence>
<dbReference type="Proteomes" id="UP000267464">
    <property type="component" value="Unassembled WGS sequence"/>
</dbReference>
<accession>A0A3N7HU04</accession>
<dbReference type="InterPro" id="IPR051686">
    <property type="entry name" value="Lipoprotein_DolP"/>
</dbReference>
<dbReference type="PANTHER" id="PTHR34606">
    <property type="entry name" value="BON DOMAIN-CONTAINING PROTEIN"/>
    <property type="match status" value="1"/>
</dbReference>
<dbReference type="PANTHER" id="PTHR34606:SF15">
    <property type="entry name" value="BON DOMAIN-CONTAINING PROTEIN"/>
    <property type="match status" value="1"/>
</dbReference>
<evidence type="ECO:0000313" key="4">
    <source>
        <dbReference type="Proteomes" id="UP000267464"/>
    </source>
</evidence>
<comment type="caution">
    <text evidence="3">The sequence shown here is derived from an EMBL/GenBank/DDBJ whole genome shotgun (WGS) entry which is preliminary data.</text>
</comment>
<gene>
    <name evidence="3" type="ORF">DZC73_07790</name>
</gene>
<evidence type="ECO:0000256" key="1">
    <source>
        <dbReference type="SAM" id="MobiDB-lite"/>
    </source>
</evidence>